<dbReference type="AlphaFoldDB" id="A0A6P1DVT8"/>
<dbReference type="EMBL" id="JAAIJR010000016">
    <property type="protein sequence ID" value="NEX19794.1"/>
    <property type="molecule type" value="Genomic_DNA"/>
</dbReference>
<accession>A0A6P1DVT8</accession>
<dbReference type="Proteomes" id="UP000471640">
    <property type="component" value="Unassembled WGS sequence"/>
</dbReference>
<evidence type="ECO:0000313" key="2">
    <source>
        <dbReference type="Proteomes" id="UP000471640"/>
    </source>
</evidence>
<reference evidence="2" key="1">
    <citation type="journal article" date="2020" name="Microbiol. Resour. Announc.">
        <title>Draft Genome Sequences of Thiorhodococcus mannitoliphagus and Thiorhodococcus minor, Purple Sulfur Photosynthetic Bacteria in the Gammaproteobacterial Family Chromatiaceae.</title>
        <authorList>
            <person name="Aviles F.A."/>
            <person name="Meyer T.E."/>
            <person name="Kyndt J.A."/>
        </authorList>
    </citation>
    <scope>NUCLEOTIDE SEQUENCE [LARGE SCALE GENOMIC DNA]</scope>
    <source>
        <strain evidence="2">DSM 18266</strain>
    </source>
</reference>
<comment type="caution">
    <text evidence="1">The sequence shown here is derived from an EMBL/GenBank/DDBJ whole genome shotgun (WGS) entry which is preliminary data.</text>
</comment>
<organism evidence="1 2">
    <name type="scientific">Thiorhodococcus mannitoliphagus</name>
    <dbReference type="NCBI Taxonomy" id="329406"/>
    <lineage>
        <taxon>Bacteria</taxon>
        <taxon>Pseudomonadati</taxon>
        <taxon>Pseudomonadota</taxon>
        <taxon>Gammaproteobacteria</taxon>
        <taxon>Chromatiales</taxon>
        <taxon>Chromatiaceae</taxon>
        <taxon>Thiorhodococcus</taxon>
    </lineage>
</organism>
<proteinExistence type="predicted"/>
<dbReference type="RefSeq" id="WP_164652694.1">
    <property type="nucleotide sequence ID" value="NZ_JAAIJR010000016.1"/>
</dbReference>
<protein>
    <submittedName>
        <fullName evidence="1">Uncharacterized protein</fullName>
    </submittedName>
</protein>
<evidence type="ECO:0000313" key="1">
    <source>
        <dbReference type="EMBL" id="NEX19794.1"/>
    </source>
</evidence>
<gene>
    <name evidence="1" type="ORF">G3480_05615</name>
</gene>
<reference evidence="1 2" key="2">
    <citation type="submission" date="2020-02" db="EMBL/GenBank/DDBJ databases">
        <title>Genome sequences of Thiorhodococcus mannitoliphagus and Thiorhodococcus minor, purple sulfur photosynthetic bacteria in the gammaproteobacterial family, Chromatiaceae.</title>
        <authorList>
            <person name="Aviles F.A."/>
            <person name="Meyer T.E."/>
            <person name="Kyndt J.A."/>
        </authorList>
    </citation>
    <scope>NUCLEOTIDE SEQUENCE [LARGE SCALE GENOMIC DNA]</scope>
    <source>
        <strain evidence="1 2">DSM 18266</strain>
    </source>
</reference>
<keyword evidence="2" id="KW-1185">Reference proteome</keyword>
<sequence length="56" mass="5920">MPAGRSANDANRNADGGTALRSTLQGDAVAMVEVMIEVFQDETADLGQGPRRPTME</sequence>
<name>A0A6P1DVT8_9GAMM</name>